<evidence type="ECO:0000313" key="3">
    <source>
        <dbReference type="Proteomes" id="UP001500390"/>
    </source>
</evidence>
<feature type="transmembrane region" description="Helical" evidence="1">
    <location>
        <begin position="93"/>
        <end position="116"/>
    </location>
</feature>
<comment type="caution">
    <text evidence="2">The sequence shown here is derived from an EMBL/GenBank/DDBJ whole genome shotgun (WGS) entry which is preliminary data.</text>
</comment>
<name>A0ABP8JMS3_9MICO</name>
<dbReference type="InterPro" id="IPR007165">
    <property type="entry name" value="Phage_holin_4_2"/>
</dbReference>
<accession>A0ABP8JMS3</accession>
<dbReference type="RefSeq" id="WP_246196925.1">
    <property type="nucleotide sequence ID" value="NZ_BAABFX010000022.1"/>
</dbReference>
<evidence type="ECO:0000313" key="2">
    <source>
        <dbReference type="EMBL" id="GAA4393273.1"/>
    </source>
</evidence>
<sequence>MLIRAVIFLGTAALGLLVAAAVVPGVRLSVSGFLIAVAVFALAQSILAPFIFNVARKYAPAMLGGIGLVSTFVALLIATWFPEGLRISGVSSWISATLVVWIVTALGAWLLPLVLLKKRVGGRTASTP</sequence>
<organism evidence="2 3">
    <name type="scientific">Ornithinibacter aureus</name>
    <dbReference type="NCBI Taxonomy" id="622664"/>
    <lineage>
        <taxon>Bacteria</taxon>
        <taxon>Bacillati</taxon>
        <taxon>Actinomycetota</taxon>
        <taxon>Actinomycetes</taxon>
        <taxon>Micrococcales</taxon>
        <taxon>Intrasporangiaceae</taxon>
        <taxon>Ornithinibacter</taxon>
    </lineage>
</organism>
<keyword evidence="1" id="KW-0472">Membrane</keyword>
<feature type="transmembrane region" description="Helical" evidence="1">
    <location>
        <begin position="30"/>
        <end position="52"/>
    </location>
</feature>
<feature type="transmembrane region" description="Helical" evidence="1">
    <location>
        <begin position="59"/>
        <end position="81"/>
    </location>
</feature>
<keyword evidence="3" id="KW-1185">Reference proteome</keyword>
<evidence type="ECO:0000256" key="1">
    <source>
        <dbReference type="SAM" id="Phobius"/>
    </source>
</evidence>
<gene>
    <name evidence="2" type="ORF">GCM10023153_13070</name>
</gene>
<keyword evidence="1" id="KW-0812">Transmembrane</keyword>
<dbReference type="Proteomes" id="UP001500390">
    <property type="component" value="Unassembled WGS sequence"/>
</dbReference>
<proteinExistence type="predicted"/>
<dbReference type="Pfam" id="PF04020">
    <property type="entry name" value="Phage_holin_4_2"/>
    <property type="match status" value="1"/>
</dbReference>
<keyword evidence="1" id="KW-1133">Transmembrane helix</keyword>
<dbReference type="EMBL" id="BAABFX010000022">
    <property type="protein sequence ID" value="GAA4393273.1"/>
    <property type="molecule type" value="Genomic_DNA"/>
</dbReference>
<reference evidence="3" key="1">
    <citation type="journal article" date="2019" name="Int. J. Syst. Evol. Microbiol.">
        <title>The Global Catalogue of Microorganisms (GCM) 10K type strain sequencing project: providing services to taxonomists for standard genome sequencing and annotation.</title>
        <authorList>
            <consortium name="The Broad Institute Genomics Platform"/>
            <consortium name="The Broad Institute Genome Sequencing Center for Infectious Disease"/>
            <person name="Wu L."/>
            <person name="Ma J."/>
        </authorList>
    </citation>
    <scope>NUCLEOTIDE SEQUENCE [LARGE SCALE GENOMIC DNA]</scope>
    <source>
        <strain evidence="3">JCM 17738</strain>
    </source>
</reference>
<protein>
    <submittedName>
        <fullName evidence="2">Phage holin family protein</fullName>
    </submittedName>
</protein>